<protein>
    <recommendedName>
        <fullName evidence="3">Histidine phosphatase family protein</fullName>
    </recommendedName>
</protein>
<reference evidence="1 2" key="1">
    <citation type="submission" date="2014-07" db="EMBL/GenBank/DDBJ databases">
        <title>Genome Sequencing of Dermacoccus nishinomiyaensis.</title>
        <authorList>
            <person name="Hong K.W."/>
            <person name="Chan K.G."/>
        </authorList>
    </citation>
    <scope>NUCLEOTIDE SEQUENCE [LARGE SCALE GENOMIC DNA]</scope>
    <source>
        <strain evidence="1 2">M25</strain>
    </source>
</reference>
<dbReference type="SUPFAM" id="SSF53254">
    <property type="entry name" value="Phosphoglycerate mutase-like"/>
    <property type="match status" value="1"/>
</dbReference>
<dbReference type="Gene3D" id="3.40.50.1240">
    <property type="entry name" value="Phosphoglycerate mutase-like"/>
    <property type="match status" value="1"/>
</dbReference>
<dbReference type="PANTHER" id="PTHR48100:SF58">
    <property type="entry name" value="PE-PGRS FAMILY PROTEIN PE_PGRS11"/>
    <property type="match status" value="1"/>
</dbReference>
<accession>A0A075JEC1</accession>
<evidence type="ECO:0008006" key="3">
    <source>
        <dbReference type="Google" id="ProtNLM"/>
    </source>
</evidence>
<dbReference type="eggNOG" id="COG0406">
    <property type="taxonomic scope" value="Bacteria"/>
</dbReference>
<dbReference type="OrthoDB" id="9793115at2"/>
<dbReference type="GO" id="GO:0005737">
    <property type="term" value="C:cytoplasm"/>
    <property type="evidence" value="ECO:0007669"/>
    <property type="project" value="TreeGrafter"/>
</dbReference>
<dbReference type="InterPro" id="IPR001345">
    <property type="entry name" value="PG/BPGM_mutase_AS"/>
</dbReference>
<proteinExistence type="predicted"/>
<dbReference type="Proteomes" id="UP000027986">
    <property type="component" value="Chromosome"/>
</dbReference>
<sequence length="217" mass="23365">MTTLLLIRHGQTPNNVIGALDTALPGAGLTELGHAQADDLVPRLADRRIDRVVASAHDRARLTAGPLAAERGLTLTQDAGFGKIFAGDLEMATTHEAADIYLDTAYAWATGDLEARIPGGPAGAETLERFTEALERSLDGLDDDATLAVVSHGAVLRLWVTSRCENLTPQEVRRRRIPNTTVLTLEGRPGAWRFVAWDEPRLLDLAADDPTANADED</sequence>
<dbReference type="GeneID" id="41840121"/>
<dbReference type="HOGENOM" id="CLU_033323_9_5_11"/>
<name>A0A075JEC1_9MICO</name>
<evidence type="ECO:0000313" key="2">
    <source>
        <dbReference type="Proteomes" id="UP000027986"/>
    </source>
</evidence>
<dbReference type="EMBL" id="CP008889">
    <property type="protein sequence ID" value="AIF40040.1"/>
    <property type="molecule type" value="Genomic_DNA"/>
</dbReference>
<dbReference type="InterPro" id="IPR029033">
    <property type="entry name" value="His_PPase_superfam"/>
</dbReference>
<dbReference type="InterPro" id="IPR013078">
    <property type="entry name" value="His_Pase_superF_clade-1"/>
</dbReference>
<dbReference type="PROSITE" id="PS00175">
    <property type="entry name" value="PG_MUTASE"/>
    <property type="match status" value="1"/>
</dbReference>
<dbReference type="CDD" id="cd07067">
    <property type="entry name" value="HP_PGM_like"/>
    <property type="match status" value="1"/>
</dbReference>
<evidence type="ECO:0000313" key="1">
    <source>
        <dbReference type="EMBL" id="AIF40040.1"/>
    </source>
</evidence>
<dbReference type="RefSeq" id="WP_038566802.1">
    <property type="nucleotide sequence ID" value="NZ_CP008889.1"/>
</dbReference>
<dbReference type="GO" id="GO:0016791">
    <property type="term" value="F:phosphatase activity"/>
    <property type="evidence" value="ECO:0007669"/>
    <property type="project" value="TreeGrafter"/>
</dbReference>
<keyword evidence="2" id="KW-1185">Reference proteome</keyword>
<organism evidence="1 2">
    <name type="scientific">Dermacoccus nishinomiyaensis</name>
    <dbReference type="NCBI Taxonomy" id="1274"/>
    <lineage>
        <taxon>Bacteria</taxon>
        <taxon>Bacillati</taxon>
        <taxon>Actinomycetota</taxon>
        <taxon>Actinomycetes</taxon>
        <taxon>Micrococcales</taxon>
        <taxon>Dermacoccaceae</taxon>
        <taxon>Dermacoccus</taxon>
    </lineage>
</organism>
<dbReference type="SMART" id="SM00855">
    <property type="entry name" value="PGAM"/>
    <property type="match status" value="1"/>
</dbReference>
<dbReference type="Pfam" id="PF00300">
    <property type="entry name" value="His_Phos_1"/>
    <property type="match status" value="1"/>
</dbReference>
<dbReference type="PANTHER" id="PTHR48100">
    <property type="entry name" value="BROAD-SPECIFICITY PHOSPHATASE YOR283W-RELATED"/>
    <property type="match status" value="1"/>
</dbReference>
<dbReference type="InterPro" id="IPR050275">
    <property type="entry name" value="PGM_Phosphatase"/>
</dbReference>
<dbReference type="AlphaFoldDB" id="A0A075JEC1"/>
<dbReference type="KEGG" id="dni:HX89_02630"/>
<gene>
    <name evidence="1" type="ORF">HX89_02630</name>
</gene>